<name>A0A2I0U507_LIMLA</name>
<reference evidence="3" key="1">
    <citation type="submission" date="2017-11" db="EMBL/GenBank/DDBJ databases">
        <authorList>
            <person name="Lima N.C."/>
            <person name="Parody-Merino A.M."/>
            <person name="Battley P.F."/>
            <person name="Fidler A.E."/>
            <person name="Prosdocimi F."/>
        </authorList>
    </citation>
    <scope>NUCLEOTIDE SEQUENCE [LARGE SCALE GENOMIC DNA]</scope>
</reference>
<dbReference type="GO" id="GO:0000122">
    <property type="term" value="P:negative regulation of transcription by RNA polymerase II"/>
    <property type="evidence" value="ECO:0007669"/>
    <property type="project" value="TreeGrafter"/>
</dbReference>
<feature type="region of interest" description="Disordered" evidence="1">
    <location>
        <begin position="209"/>
        <end position="252"/>
    </location>
</feature>
<proteinExistence type="predicted"/>
<evidence type="ECO:0000313" key="3">
    <source>
        <dbReference type="Proteomes" id="UP000233556"/>
    </source>
</evidence>
<sequence>MRRWNGVAGDREGRWLVYSGLRLNVEPQPGDVRKALDDLQKVMKNFESRVEFTEDLQKMSDAAGDFVDIREEIEDDSIETKGKYRTAHKPHSKPKVSNVFESTAVARSGLEFRKLMPDTVETNGEDTTSSEEEKEDKRTDLNGTYRAEDCITQGNFHKEVTNSDLFGGQVNGSTYYHSDDEDDIDAGDSSVPTIFFSHTVEPKRVRINTGKNTTLKFSEKKEEAKRKRKNSNGNGHATPELPNIKTPADIYR</sequence>
<organism evidence="2 3">
    <name type="scientific">Limosa lapponica baueri</name>
    <dbReference type="NCBI Taxonomy" id="1758121"/>
    <lineage>
        <taxon>Eukaryota</taxon>
        <taxon>Metazoa</taxon>
        <taxon>Chordata</taxon>
        <taxon>Craniata</taxon>
        <taxon>Vertebrata</taxon>
        <taxon>Euteleostomi</taxon>
        <taxon>Archelosauria</taxon>
        <taxon>Archosauria</taxon>
        <taxon>Dinosauria</taxon>
        <taxon>Saurischia</taxon>
        <taxon>Theropoda</taxon>
        <taxon>Coelurosauria</taxon>
        <taxon>Aves</taxon>
        <taxon>Neognathae</taxon>
        <taxon>Neoaves</taxon>
        <taxon>Charadriiformes</taxon>
        <taxon>Scolopacidae</taxon>
        <taxon>Limosa</taxon>
    </lineage>
</organism>
<dbReference type="GO" id="GO:0003714">
    <property type="term" value="F:transcription corepressor activity"/>
    <property type="evidence" value="ECO:0007669"/>
    <property type="project" value="TreeGrafter"/>
</dbReference>
<dbReference type="Proteomes" id="UP000233556">
    <property type="component" value="Unassembled WGS sequence"/>
</dbReference>
<evidence type="ECO:0000256" key="1">
    <source>
        <dbReference type="SAM" id="MobiDB-lite"/>
    </source>
</evidence>
<evidence type="ECO:0000313" key="2">
    <source>
        <dbReference type="EMBL" id="PKU41160.1"/>
    </source>
</evidence>
<gene>
    <name evidence="2" type="ORF">llap_8539</name>
</gene>
<accession>A0A2I0U507</accession>
<dbReference type="OrthoDB" id="21413at2759"/>
<dbReference type="GO" id="GO:0003682">
    <property type="term" value="F:chromatin binding"/>
    <property type="evidence" value="ECO:0007669"/>
    <property type="project" value="TreeGrafter"/>
</dbReference>
<dbReference type="PANTHER" id="PTHR15111:SF0">
    <property type="entry name" value="UNCONVENTIONAL PREFOLDIN RPB5 INTERACTOR 1"/>
    <property type="match status" value="1"/>
</dbReference>
<dbReference type="PANTHER" id="PTHR15111">
    <property type="entry name" value="RNA POLYMERASE II SUBUNIT 5-MEDIATING PROTEIN NNX3"/>
    <property type="match status" value="1"/>
</dbReference>
<dbReference type="GO" id="GO:0019212">
    <property type="term" value="F:phosphatase inhibitor activity"/>
    <property type="evidence" value="ECO:0007669"/>
    <property type="project" value="TreeGrafter"/>
</dbReference>
<feature type="region of interest" description="Disordered" evidence="1">
    <location>
        <begin position="116"/>
        <end position="142"/>
    </location>
</feature>
<dbReference type="InterPro" id="IPR052255">
    <property type="entry name" value="RNA_pol_II_subunit5-mediator"/>
</dbReference>
<dbReference type="EMBL" id="KZ506156">
    <property type="protein sequence ID" value="PKU41160.1"/>
    <property type="molecule type" value="Genomic_DNA"/>
</dbReference>
<reference evidence="3" key="2">
    <citation type="submission" date="2017-12" db="EMBL/GenBank/DDBJ databases">
        <title>Genome sequence of the Bar-tailed Godwit (Limosa lapponica baueri).</title>
        <authorList>
            <person name="Lima N.C.B."/>
            <person name="Parody-Merino A.M."/>
            <person name="Battley P.F."/>
            <person name="Fidler A.E."/>
            <person name="Prosdocimi F."/>
        </authorList>
    </citation>
    <scope>NUCLEOTIDE SEQUENCE [LARGE SCALE GENOMIC DNA]</scope>
</reference>
<dbReference type="AlphaFoldDB" id="A0A2I0U507"/>
<keyword evidence="3" id="KW-1185">Reference proteome</keyword>
<protein>
    <submittedName>
        <fullName evidence="2">Uncharacterized protein</fullName>
    </submittedName>
</protein>